<dbReference type="GO" id="GO:0003677">
    <property type="term" value="F:DNA binding"/>
    <property type="evidence" value="ECO:0007669"/>
    <property type="project" value="UniProtKB-KW"/>
</dbReference>
<protein>
    <recommendedName>
        <fullName evidence="10">ATP-dependent DNA helicase</fullName>
        <ecNumber evidence="10">5.6.2.4</ecNumber>
    </recommendedName>
</protein>
<dbReference type="InterPro" id="IPR014001">
    <property type="entry name" value="Helicase_ATP-bd"/>
</dbReference>
<dbReference type="GO" id="GO:0043138">
    <property type="term" value="F:3'-5' DNA helicase activity"/>
    <property type="evidence" value="ECO:0007669"/>
    <property type="project" value="UniProtKB-EC"/>
</dbReference>
<dbReference type="NCBIfam" id="TIGR00614">
    <property type="entry name" value="recQ_fam"/>
    <property type="match status" value="1"/>
</dbReference>
<evidence type="ECO:0000259" key="13">
    <source>
        <dbReference type="PROSITE" id="PS51194"/>
    </source>
</evidence>
<dbReference type="EMBL" id="CM017325">
    <property type="protein sequence ID" value="KAE8055830.1"/>
    <property type="molecule type" value="Genomic_DNA"/>
</dbReference>
<dbReference type="GO" id="GO:0000724">
    <property type="term" value="P:double-strand break repair via homologous recombination"/>
    <property type="evidence" value="ECO:0007669"/>
    <property type="project" value="TreeGrafter"/>
</dbReference>
<dbReference type="Gene3D" id="1.10.150.80">
    <property type="entry name" value="HRDC domain"/>
    <property type="match status" value="1"/>
</dbReference>
<dbReference type="Pfam" id="PF16124">
    <property type="entry name" value="RecQ_Zn_bind"/>
    <property type="match status" value="1"/>
</dbReference>
<dbReference type="PROSITE" id="PS51192">
    <property type="entry name" value="HELICASE_ATP_BIND_1"/>
    <property type="match status" value="1"/>
</dbReference>
<dbReference type="InterPro" id="IPR001650">
    <property type="entry name" value="Helicase_C-like"/>
</dbReference>
<dbReference type="Proteomes" id="UP000327013">
    <property type="component" value="Chromosome 5"/>
</dbReference>
<reference evidence="14 15" key="1">
    <citation type="submission" date="2019-06" db="EMBL/GenBank/DDBJ databases">
        <title>A chromosomal-level reference genome of Carpinus fangiana (Coryloideae, Betulaceae).</title>
        <authorList>
            <person name="Yang X."/>
            <person name="Wang Z."/>
            <person name="Zhang L."/>
            <person name="Hao G."/>
            <person name="Liu J."/>
            <person name="Yang Y."/>
        </authorList>
    </citation>
    <scope>NUCLEOTIDE SEQUENCE [LARGE SCALE GENOMIC DNA]</scope>
    <source>
        <strain evidence="14">Cfa_2016G</strain>
        <tissue evidence="14">Leaf</tissue>
    </source>
</reference>
<dbReference type="InterPro" id="IPR004589">
    <property type="entry name" value="DNA_helicase_ATP-dep_RecQ"/>
</dbReference>
<evidence type="ECO:0000256" key="6">
    <source>
        <dbReference type="ARBA" id="ARBA00022840"/>
    </source>
</evidence>
<dbReference type="InterPro" id="IPR032284">
    <property type="entry name" value="RecQ_Zn-bd"/>
</dbReference>
<dbReference type="EC" id="5.6.2.4" evidence="10"/>
<evidence type="ECO:0000256" key="11">
    <source>
        <dbReference type="SAM" id="Coils"/>
    </source>
</evidence>
<keyword evidence="11" id="KW-0175">Coiled coil</keyword>
<evidence type="ECO:0000256" key="4">
    <source>
        <dbReference type="ARBA" id="ARBA00022801"/>
    </source>
</evidence>
<dbReference type="GO" id="GO:0005524">
    <property type="term" value="F:ATP binding"/>
    <property type="evidence" value="ECO:0007669"/>
    <property type="project" value="UniProtKB-KW"/>
</dbReference>
<keyword evidence="6 10" id="KW-0067">ATP-binding</keyword>
<feature type="domain" description="Helicase C-terminal" evidence="13">
    <location>
        <begin position="308"/>
        <end position="457"/>
    </location>
</feature>
<evidence type="ECO:0000256" key="9">
    <source>
        <dbReference type="ARBA" id="ARBA00034617"/>
    </source>
</evidence>
<evidence type="ECO:0000259" key="12">
    <source>
        <dbReference type="PROSITE" id="PS51192"/>
    </source>
</evidence>
<keyword evidence="2" id="KW-0479">Metal-binding</keyword>
<feature type="coiled-coil region" evidence="11">
    <location>
        <begin position="12"/>
        <end position="39"/>
    </location>
</feature>
<proteinExistence type="inferred from homology"/>
<dbReference type="PROSITE" id="PS51194">
    <property type="entry name" value="HELICASE_CTER"/>
    <property type="match status" value="1"/>
</dbReference>
<dbReference type="InterPro" id="IPR011545">
    <property type="entry name" value="DEAD/DEAH_box_helicase_dom"/>
</dbReference>
<gene>
    <name evidence="14" type="ORF">FH972_012648</name>
</gene>
<evidence type="ECO:0000256" key="5">
    <source>
        <dbReference type="ARBA" id="ARBA00022806"/>
    </source>
</evidence>
<dbReference type="AlphaFoldDB" id="A0A5N6R4C6"/>
<keyword evidence="7" id="KW-0238">DNA-binding</keyword>
<dbReference type="FunFam" id="1.10.10.10:FF:000510">
    <property type="entry name" value="ATP-dependent DNA helicase"/>
    <property type="match status" value="1"/>
</dbReference>
<dbReference type="GO" id="GO:0005694">
    <property type="term" value="C:chromosome"/>
    <property type="evidence" value="ECO:0007669"/>
    <property type="project" value="TreeGrafter"/>
</dbReference>
<evidence type="ECO:0000256" key="1">
    <source>
        <dbReference type="ARBA" id="ARBA00005446"/>
    </source>
</evidence>
<dbReference type="GO" id="GO:0016887">
    <property type="term" value="F:ATP hydrolysis activity"/>
    <property type="evidence" value="ECO:0007669"/>
    <property type="project" value="RHEA"/>
</dbReference>
<keyword evidence="5 10" id="KW-0347">Helicase</keyword>
<dbReference type="InterPro" id="IPR018982">
    <property type="entry name" value="RQC_domain"/>
</dbReference>
<comment type="similarity">
    <text evidence="1 10">Belongs to the helicase family. RecQ subfamily.</text>
</comment>
<dbReference type="InterPro" id="IPR036388">
    <property type="entry name" value="WH-like_DNA-bd_sf"/>
</dbReference>
<evidence type="ECO:0000256" key="2">
    <source>
        <dbReference type="ARBA" id="ARBA00022723"/>
    </source>
</evidence>
<dbReference type="SMART" id="SM00956">
    <property type="entry name" value="RQC"/>
    <property type="match status" value="1"/>
</dbReference>
<dbReference type="SMART" id="SM00487">
    <property type="entry name" value="DEXDc"/>
    <property type="match status" value="1"/>
</dbReference>
<dbReference type="PANTHER" id="PTHR13710">
    <property type="entry name" value="DNA HELICASE RECQ FAMILY MEMBER"/>
    <property type="match status" value="1"/>
</dbReference>
<dbReference type="GO" id="GO:0005737">
    <property type="term" value="C:cytoplasm"/>
    <property type="evidence" value="ECO:0007669"/>
    <property type="project" value="TreeGrafter"/>
</dbReference>
<dbReference type="GO" id="GO:0009378">
    <property type="term" value="F:four-way junction helicase activity"/>
    <property type="evidence" value="ECO:0007669"/>
    <property type="project" value="TreeGrafter"/>
</dbReference>
<dbReference type="FunFam" id="3.40.50.300:FF:001215">
    <property type="entry name" value="ATP-dependent DNA helicase"/>
    <property type="match status" value="1"/>
</dbReference>
<organism evidence="14 15">
    <name type="scientific">Carpinus fangiana</name>
    <dbReference type="NCBI Taxonomy" id="176857"/>
    <lineage>
        <taxon>Eukaryota</taxon>
        <taxon>Viridiplantae</taxon>
        <taxon>Streptophyta</taxon>
        <taxon>Embryophyta</taxon>
        <taxon>Tracheophyta</taxon>
        <taxon>Spermatophyta</taxon>
        <taxon>Magnoliopsida</taxon>
        <taxon>eudicotyledons</taxon>
        <taxon>Gunneridae</taxon>
        <taxon>Pentapetalae</taxon>
        <taxon>rosids</taxon>
        <taxon>fabids</taxon>
        <taxon>Fagales</taxon>
        <taxon>Betulaceae</taxon>
        <taxon>Carpinus</taxon>
    </lineage>
</organism>
<dbReference type="Pfam" id="PF00271">
    <property type="entry name" value="Helicase_C"/>
    <property type="match status" value="1"/>
</dbReference>
<evidence type="ECO:0000256" key="8">
    <source>
        <dbReference type="ARBA" id="ARBA00023235"/>
    </source>
</evidence>
<feature type="domain" description="Helicase ATP-binding" evidence="12">
    <location>
        <begin position="99"/>
        <end position="283"/>
    </location>
</feature>
<comment type="catalytic activity">
    <reaction evidence="10">
        <text>ATP + H2O = ADP + phosphate + H(+)</text>
        <dbReference type="Rhea" id="RHEA:13065"/>
        <dbReference type="ChEBI" id="CHEBI:15377"/>
        <dbReference type="ChEBI" id="CHEBI:15378"/>
        <dbReference type="ChEBI" id="CHEBI:30616"/>
        <dbReference type="ChEBI" id="CHEBI:43474"/>
        <dbReference type="ChEBI" id="CHEBI:456216"/>
    </reaction>
</comment>
<dbReference type="InterPro" id="IPR044876">
    <property type="entry name" value="HRDC_dom_sf"/>
</dbReference>
<evidence type="ECO:0000313" key="14">
    <source>
        <dbReference type="EMBL" id="KAE8055830.1"/>
    </source>
</evidence>
<dbReference type="InterPro" id="IPR027417">
    <property type="entry name" value="P-loop_NTPase"/>
</dbReference>
<evidence type="ECO:0000313" key="15">
    <source>
        <dbReference type="Proteomes" id="UP000327013"/>
    </source>
</evidence>
<evidence type="ECO:0000256" key="7">
    <source>
        <dbReference type="ARBA" id="ARBA00023125"/>
    </source>
</evidence>
<sequence length="713" mass="81147">MDAQDQVILEELHHVEVEIQDVQVQIQMLLEQQEKLYERQSELKTLLEACRASGNPVTDDASTTVENWSGQFEWDSEADDVRFNVFGISTYRANQREIVNAIMSGRDVLVIMAAGGGKSLCYQLPAILRDGVALVVSPLLSLIQDQVMGLTALGIPVYMLTSTTSKEDEKFIYRALEKGEGDLKLLYVTPEKISKSKRFMSKLEKCHRAGRLSLISIDVLRATLAARKVTNRHKNDRIRQLTILIHYFKNRETPQKPAVTITATATQKVQIDLMEMLHIPKCVKFVSTVNRPNLFYMVREKSSVAKVVIDEIAGFIRESYRNNESGIVYCFSRKECEQVAKELRERGISADYYHADMDVNARGKVHMRWSNNKLQVIVGTVAFGMGINKPDVRFVIHHSLSKSMETYYQESGRAGRDGLPSECLLYFRPADVSRQSSMVFYENSGLQNLYDIVRYCQSKRHCRRNAFFRHFTERLQDCNGMCDNCAFSSEVKEVDVTCDAQLMVSLVQDVQENDQRLTMLQLVDKMKIKHKQGSELKKEEREHLVIQLILDRVLKEEFQHTAYATNAYVTLGPFSKQVLQGKKIVKLEISSGEKNMTGAKSTKRSLSSSVLEFQLDELRKELSSIQGGIFPHSVLSTQQISMINAQKPNSLEKIIGKLKTERYGSRILEQVEKYSNAVQTDELNEEQGSQNRATKRLKSKKALVVIESSDDEA</sequence>
<dbReference type="Gene3D" id="1.10.10.10">
    <property type="entry name" value="Winged helix-like DNA-binding domain superfamily/Winged helix DNA-binding domain"/>
    <property type="match status" value="1"/>
</dbReference>
<dbReference type="PANTHER" id="PTHR13710:SF105">
    <property type="entry name" value="ATP-DEPENDENT DNA HELICASE Q1"/>
    <property type="match status" value="1"/>
</dbReference>
<dbReference type="SUPFAM" id="SSF52540">
    <property type="entry name" value="P-loop containing nucleoside triphosphate hydrolases"/>
    <property type="match status" value="2"/>
</dbReference>
<name>A0A5N6R4C6_9ROSI</name>
<dbReference type="GO" id="GO:0016592">
    <property type="term" value="C:mediator complex"/>
    <property type="evidence" value="ECO:0007669"/>
    <property type="project" value="TreeGrafter"/>
</dbReference>
<comment type="catalytic activity">
    <reaction evidence="9 10">
        <text>Couples ATP hydrolysis with the unwinding of duplex DNA by translocating in the 3'-5' direction.</text>
        <dbReference type="EC" id="5.6.2.4"/>
    </reaction>
</comment>
<evidence type="ECO:0000256" key="3">
    <source>
        <dbReference type="ARBA" id="ARBA00022741"/>
    </source>
</evidence>
<evidence type="ECO:0000256" key="10">
    <source>
        <dbReference type="RuleBase" id="RU364117"/>
    </source>
</evidence>
<dbReference type="OrthoDB" id="10261556at2759"/>
<keyword evidence="10" id="KW-0539">Nucleus</keyword>
<dbReference type="CDD" id="cd18794">
    <property type="entry name" value="SF2_C_RecQ"/>
    <property type="match status" value="1"/>
</dbReference>
<keyword evidence="3 10" id="KW-0547">Nucleotide-binding</keyword>
<dbReference type="SMART" id="SM00490">
    <property type="entry name" value="HELICc"/>
    <property type="match status" value="1"/>
</dbReference>
<accession>A0A5N6R4C6</accession>
<dbReference type="Gene3D" id="3.40.50.300">
    <property type="entry name" value="P-loop containing nucleotide triphosphate hydrolases"/>
    <property type="match status" value="2"/>
</dbReference>
<keyword evidence="8" id="KW-0413">Isomerase</keyword>
<dbReference type="GO" id="GO:0046872">
    <property type="term" value="F:metal ion binding"/>
    <property type="evidence" value="ECO:0007669"/>
    <property type="project" value="UniProtKB-KW"/>
</dbReference>
<dbReference type="Pfam" id="PF00270">
    <property type="entry name" value="DEAD"/>
    <property type="match status" value="1"/>
</dbReference>
<dbReference type="GO" id="GO:0006260">
    <property type="term" value="P:DNA replication"/>
    <property type="evidence" value="ECO:0007669"/>
    <property type="project" value="InterPro"/>
</dbReference>
<keyword evidence="4 10" id="KW-0378">Hydrolase</keyword>
<keyword evidence="15" id="KW-1185">Reference proteome</keyword>
<comment type="subcellular location">
    <subcellularLocation>
        <location evidence="10">Nucleus</location>
    </subcellularLocation>
</comment>